<evidence type="ECO:0000313" key="4">
    <source>
        <dbReference type="EMBL" id="QBR87820.1"/>
    </source>
</evidence>
<accession>A0ABX5SRA5</accession>
<evidence type="ECO:0000259" key="3">
    <source>
        <dbReference type="Pfam" id="PF00496"/>
    </source>
</evidence>
<dbReference type="InterPro" id="IPR000914">
    <property type="entry name" value="SBP_5_dom"/>
</dbReference>
<dbReference type="Proteomes" id="UP000295748">
    <property type="component" value="Chromosome"/>
</dbReference>
<feature type="signal peptide" evidence="2">
    <location>
        <begin position="1"/>
        <end position="25"/>
    </location>
</feature>
<name>A0ABX5SRA5_9MICO</name>
<dbReference type="PIRSF" id="PIRSF002741">
    <property type="entry name" value="MppA"/>
    <property type="match status" value="1"/>
</dbReference>
<feature type="domain" description="Solute-binding protein family 5" evidence="3">
    <location>
        <begin position="96"/>
        <end position="443"/>
    </location>
</feature>
<dbReference type="CDD" id="cd00995">
    <property type="entry name" value="PBP2_NikA_DppA_OppA_like"/>
    <property type="match status" value="1"/>
</dbReference>
<evidence type="ECO:0000256" key="2">
    <source>
        <dbReference type="SAM" id="SignalP"/>
    </source>
</evidence>
<proteinExistence type="predicted"/>
<dbReference type="PANTHER" id="PTHR30290">
    <property type="entry name" value="PERIPLASMIC BINDING COMPONENT OF ABC TRANSPORTER"/>
    <property type="match status" value="1"/>
</dbReference>
<keyword evidence="5" id="KW-1185">Reference proteome</keyword>
<sequence>MGYLVHHTLRTAAAVIAAGMVLGLAACSTSGDPAPAGPASATGDPVAGGDATIILGVEAVRGLDPALLFNLTPSGDANRMAAIYDVLFWSDASTGEVHGQLGDSLEPDVDGTVWTMSLHPDIVFTDGTPLDAAAVVANYERIQDPATASPLAGLLEGATFAVVDETTLTIELTEPNLQFDKIVATSFTHIGSPTAMAEDPDYANNPVGAGPFVLEEWVRDDHMTLVRNPDYFQEGLPYLDSITFTPLRDPTQRINTVQTGAAHAAVPGSELAFKQAATDAGLALTTAPAGGGPVLMFNTQTAPFNDLRARQAVQLALNIDELTSVVDPGSSAPDSLYGPESAFHPGDSIFVEHDAEAAQALFSELAADGNPVSFTVTMPQSGFFTRTAEYLQSRLAQYDDVTVQIETLDNATLDERVFRKQDYQMSAQIVPVTDPEPNLAKLLQTGGQTNYMGFSDPELDAALDSGRASVDEKERTAAYATVEEIVVAQVPILPIRNQESFTVHAKSLHGLTLHGDGSLLYDRLWLNAE</sequence>
<dbReference type="Gene3D" id="3.10.105.10">
    <property type="entry name" value="Dipeptide-binding Protein, Domain 3"/>
    <property type="match status" value="1"/>
</dbReference>
<dbReference type="EMBL" id="CP038266">
    <property type="protein sequence ID" value="QBR87820.1"/>
    <property type="molecule type" value="Genomic_DNA"/>
</dbReference>
<dbReference type="Gene3D" id="3.40.190.10">
    <property type="entry name" value="Periplasmic binding protein-like II"/>
    <property type="match status" value="1"/>
</dbReference>
<organism evidence="4 5">
    <name type="scientific">Microbacterium wangchenii</name>
    <dbReference type="NCBI Taxonomy" id="2541726"/>
    <lineage>
        <taxon>Bacteria</taxon>
        <taxon>Bacillati</taxon>
        <taxon>Actinomycetota</taxon>
        <taxon>Actinomycetes</taxon>
        <taxon>Micrococcales</taxon>
        <taxon>Microbacteriaceae</taxon>
        <taxon>Microbacterium</taxon>
    </lineage>
</organism>
<dbReference type="InterPro" id="IPR039424">
    <property type="entry name" value="SBP_5"/>
</dbReference>
<reference evidence="4 5" key="1">
    <citation type="submission" date="2019-03" db="EMBL/GenBank/DDBJ databases">
        <authorList>
            <person name="Dong K."/>
        </authorList>
    </citation>
    <scope>NUCLEOTIDE SEQUENCE [LARGE SCALE GENOMIC DNA]</scope>
    <source>
        <strain evidence="5">dk512</strain>
    </source>
</reference>
<keyword evidence="1 2" id="KW-0732">Signal</keyword>
<protein>
    <submittedName>
        <fullName evidence="4">ABC transporter substrate-binding protein</fullName>
    </submittedName>
</protein>
<dbReference type="PANTHER" id="PTHR30290:SF38">
    <property type="entry name" value="D,D-DIPEPTIDE-BINDING PERIPLASMIC PROTEIN DDPA-RELATED"/>
    <property type="match status" value="1"/>
</dbReference>
<dbReference type="SUPFAM" id="SSF53850">
    <property type="entry name" value="Periplasmic binding protein-like II"/>
    <property type="match status" value="1"/>
</dbReference>
<evidence type="ECO:0000256" key="1">
    <source>
        <dbReference type="ARBA" id="ARBA00022729"/>
    </source>
</evidence>
<evidence type="ECO:0000313" key="5">
    <source>
        <dbReference type="Proteomes" id="UP000295748"/>
    </source>
</evidence>
<gene>
    <name evidence="4" type="ORF">E4K62_03375</name>
</gene>
<dbReference type="Pfam" id="PF00496">
    <property type="entry name" value="SBP_bac_5"/>
    <property type="match status" value="1"/>
</dbReference>
<feature type="chain" id="PRO_5047112576" evidence="2">
    <location>
        <begin position="26"/>
        <end position="529"/>
    </location>
</feature>
<dbReference type="InterPro" id="IPR030678">
    <property type="entry name" value="Peptide/Ni-bd"/>
</dbReference>